<dbReference type="AlphaFoldDB" id="A0A080M5U8"/>
<reference evidence="2 3" key="1">
    <citation type="submission" date="2014-02" db="EMBL/GenBank/DDBJ databases">
        <title>Expanding our view of genomic diversity in Candidatus Accumulibacter clades.</title>
        <authorList>
            <person name="Skennerton C.T."/>
            <person name="Barr J.J."/>
            <person name="Slater F.R."/>
            <person name="Bond P.L."/>
            <person name="Tyson G.W."/>
        </authorList>
    </citation>
    <scope>NUCLEOTIDE SEQUENCE [LARGE SCALE GENOMIC DNA]</scope>
    <source>
        <strain evidence="3">BA-91</strain>
    </source>
</reference>
<organism evidence="2 3">
    <name type="scientific">Candidatus Accumulibacter phosphatis</name>
    <dbReference type="NCBI Taxonomy" id="327160"/>
    <lineage>
        <taxon>Bacteria</taxon>
        <taxon>Pseudomonadati</taxon>
        <taxon>Pseudomonadota</taxon>
        <taxon>Betaproteobacteria</taxon>
        <taxon>Candidatus Accumulibacter</taxon>
    </lineage>
</organism>
<dbReference type="EMBL" id="JDVG02000389">
    <property type="protein sequence ID" value="KFB72434.1"/>
    <property type="molecule type" value="Genomic_DNA"/>
</dbReference>
<sequence length="72" mass="7680">MRPQDLAGGGRKLVRNVIGGPGSFQAFAQDFTAFAPAIEKKIEREIRGLPEPGILALLGLSLGAFGFARRRA</sequence>
<evidence type="ECO:0000313" key="2">
    <source>
        <dbReference type="EMBL" id="KFB72434.1"/>
    </source>
</evidence>
<feature type="domain" description="Ice-binding protein C-terminal" evidence="1">
    <location>
        <begin position="50"/>
        <end position="71"/>
    </location>
</feature>
<dbReference type="InterPro" id="IPR013424">
    <property type="entry name" value="Ice-binding_C"/>
</dbReference>
<dbReference type="Proteomes" id="UP000020077">
    <property type="component" value="Unassembled WGS sequence"/>
</dbReference>
<gene>
    <name evidence="2" type="ORF">AW09_002388</name>
</gene>
<name>A0A080M5U8_9PROT</name>
<evidence type="ECO:0000259" key="1">
    <source>
        <dbReference type="Pfam" id="PF07589"/>
    </source>
</evidence>
<protein>
    <recommendedName>
        <fullName evidence="1">Ice-binding protein C-terminal domain-containing protein</fullName>
    </recommendedName>
</protein>
<evidence type="ECO:0000313" key="3">
    <source>
        <dbReference type="Proteomes" id="UP000020077"/>
    </source>
</evidence>
<accession>A0A080M5U8</accession>
<dbReference type="NCBIfam" id="TIGR02595">
    <property type="entry name" value="PEP_CTERM"/>
    <property type="match status" value="1"/>
</dbReference>
<proteinExistence type="predicted"/>
<comment type="caution">
    <text evidence="2">The sequence shown here is derived from an EMBL/GenBank/DDBJ whole genome shotgun (WGS) entry which is preliminary data.</text>
</comment>
<dbReference type="Pfam" id="PF07589">
    <property type="entry name" value="PEP-CTERM"/>
    <property type="match status" value="1"/>
</dbReference>